<evidence type="ECO:0000313" key="1">
    <source>
        <dbReference type="EMBL" id="SVD23928.1"/>
    </source>
</evidence>
<dbReference type="AlphaFoldDB" id="A0A382TR36"/>
<dbReference type="EMBL" id="UINC01138158">
    <property type="protein sequence ID" value="SVD23928.1"/>
    <property type="molecule type" value="Genomic_DNA"/>
</dbReference>
<organism evidence="1">
    <name type="scientific">marine metagenome</name>
    <dbReference type="NCBI Taxonomy" id="408172"/>
    <lineage>
        <taxon>unclassified sequences</taxon>
        <taxon>metagenomes</taxon>
        <taxon>ecological metagenomes</taxon>
    </lineage>
</organism>
<protein>
    <submittedName>
        <fullName evidence="1">Uncharacterized protein</fullName>
    </submittedName>
</protein>
<sequence>DADKAAWAIDKIYFYTDVYCTEGKQTLTFLGDITPTEDDKEDHAADPTIGSGSMPHGTYKCMAVRIWDNVTMSPSATTTSGGCVASEDYTIDLCGGDNSSALVQVWNPDTGAQYSCTVDSAPASEWIWVYLSTASTDEAADEDCNDCDWNPPTADNLTNGITLGAALTVSAAKTSTFKTTVSNRIADETALDPGGGCSMLKPAFTFE</sequence>
<feature type="non-terminal residue" evidence="1">
    <location>
        <position position="1"/>
    </location>
</feature>
<gene>
    <name evidence="1" type="ORF">METZ01_LOCUS376782</name>
</gene>
<proteinExistence type="predicted"/>
<accession>A0A382TR36</accession>
<reference evidence="1" key="1">
    <citation type="submission" date="2018-05" db="EMBL/GenBank/DDBJ databases">
        <authorList>
            <person name="Lanie J.A."/>
            <person name="Ng W.-L."/>
            <person name="Kazmierczak K.M."/>
            <person name="Andrzejewski T.M."/>
            <person name="Davidsen T.M."/>
            <person name="Wayne K.J."/>
            <person name="Tettelin H."/>
            <person name="Glass J.I."/>
            <person name="Rusch D."/>
            <person name="Podicherti R."/>
            <person name="Tsui H.-C.T."/>
            <person name="Winkler M.E."/>
        </authorList>
    </citation>
    <scope>NUCLEOTIDE SEQUENCE</scope>
</reference>
<name>A0A382TR36_9ZZZZ</name>